<keyword evidence="10" id="KW-1185">Reference proteome</keyword>
<feature type="chain" id="PRO_5044796973" description="Aminotransferase class I/classII large domain-containing protein" evidence="7">
    <location>
        <begin position="23"/>
        <end position="470"/>
    </location>
</feature>
<comment type="cofactor">
    <cofactor evidence="1">
        <name>pyridoxal 5'-phosphate</name>
        <dbReference type="ChEBI" id="CHEBI:597326"/>
    </cofactor>
</comment>
<evidence type="ECO:0000313" key="9">
    <source>
        <dbReference type="EMBL" id="KAL3807579.1"/>
    </source>
</evidence>
<dbReference type="InterPro" id="IPR004838">
    <property type="entry name" value="NHTrfase_class1_PyrdxlP-BS"/>
</dbReference>
<keyword evidence="5" id="KW-0663">Pyridoxal phosphate</keyword>
<protein>
    <recommendedName>
        <fullName evidence="8">Aminotransferase class I/classII large domain-containing protein</fullName>
    </recommendedName>
</protein>
<reference evidence="9 10" key="1">
    <citation type="submission" date="2024-10" db="EMBL/GenBank/DDBJ databases">
        <title>Updated reference genomes for cyclostephanoid diatoms.</title>
        <authorList>
            <person name="Roberts W.R."/>
            <person name="Alverson A.J."/>
        </authorList>
    </citation>
    <scope>NUCLEOTIDE SEQUENCE [LARGE SCALE GENOMIC DNA]</scope>
    <source>
        <strain evidence="9 10">AJA228-03</strain>
    </source>
</reference>
<dbReference type="InterPro" id="IPR004839">
    <property type="entry name" value="Aminotransferase_I/II_large"/>
</dbReference>
<dbReference type="EMBL" id="JALLPB020000613">
    <property type="protein sequence ID" value="KAL3807579.1"/>
    <property type="molecule type" value="Genomic_DNA"/>
</dbReference>
<feature type="signal peptide" evidence="7">
    <location>
        <begin position="1"/>
        <end position="22"/>
    </location>
</feature>
<dbReference type="PROSITE" id="PS00105">
    <property type="entry name" value="AA_TRANSFER_CLASS_1"/>
    <property type="match status" value="1"/>
</dbReference>
<dbReference type="Gene3D" id="3.90.1150.10">
    <property type="entry name" value="Aspartate Aminotransferase, domain 1"/>
    <property type="match status" value="1"/>
</dbReference>
<feature type="compositionally biased region" description="Low complexity" evidence="6">
    <location>
        <begin position="53"/>
        <end position="63"/>
    </location>
</feature>
<evidence type="ECO:0000256" key="6">
    <source>
        <dbReference type="SAM" id="MobiDB-lite"/>
    </source>
</evidence>
<dbReference type="PANTHER" id="PTHR46383">
    <property type="entry name" value="ASPARTATE AMINOTRANSFERASE"/>
    <property type="match status" value="1"/>
</dbReference>
<dbReference type="Gene3D" id="3.40.640.10">
    <property type="entry name" value="Type I PLP-dependent aspartate aminotransferase-like (Major domain)"/>
    <property type="match status" value="1"/>
</dbReference>
<dbReference type="SUPFAM" id="SSF53383">
    <property type="entry name" value="PLP-dependent transferases"/>
    <property type="match status" value="1"/>
</dbReference>
<evidence type="ECO:0000256" key="4">
    <source>
        <dbReference type="ARBA" id="ARBA00022679"/>
    </source>
</evidence>
<dbReference type="AlphaFoldDB" id="A0ABD3R3M7"/>
<dbReference type="InterPro" id="IPR015421">
    <property type="entry name" value="PyrdxlP-dep_Trfase_major"/>
</dbReference>
<evidence type="ECO:0000256" key="7">
    <source>
        <dbReference type="SAM" id="SignalP"/>
    </source>
</evidence>
<evidence type="ECO:0000256" key="1">
    <source>
        <dbReference type="ARBA" id="ARBA00001933"/>
    </source>
</evidence>
<accession>A0ABD3R3M7</accession>
<name>A0ABD3R3M7_9STRA</name>
<dbReference type="InterPro" id="IPR050596">
    <property type="entry name" value="AspAT/PAT-like"/>
</dbReference>
<feature type="compositionally biased region" description="Pro residues" evidence="6">
    <location>
        <begin position="70"/>
        <end position="80"/>
    </location>
</feature>
<dbReference type="InterPro" id="IPR015424">
    <property type="entry name" value="PyrdxlP-dep_Trfase"/>
</dbReference>
<dbReference type="InterPro" id="IPR015422">
    <property type="entry name" value="PyrdxlP-dep_Trfase_small"/>
</dbReference>
<dbReference type="Proteomes" id="UP001530377">
    <property type="component" value="Unassembled WGS sequence"/>
</dbReference>
<feature type="region of interest" description="Disordered" evidence="6">
    <location>
        <begin position="31"/>
        <end position="81"/>
    </location>
</feature>
<gene>
    <name evidence="9" type="ORF">ACHAXA_000381</name>
</gene>
<evidence type="ECO:0000313" key="10">
    <source>
        <dbReference type="Proteomes" id="UP001530377"/>
    </source>
</evidence>
<dbReference type="FunFam" id="3.40.640.10:FF:000033">
    <property type="entry name" value="Aspartate aminotransferase"/>
    <property type="match status" value="1"/>
</dbReference>
<feature type="domain" description="Aminotransferase class I/classII large" evidence="8">
    <location>
        <begin position="107"/>
        <end position="462"/>
    </location>
</feature>
<evidence type="ECO:0000256" key="2">
    <source>
        <dbReference type="ARBA" id="ARBA00007441"/>
    </source>
</evidence>
<comment type="caution">
    <text evidence="9">The sequence shown here is derived from an EMBL/GenBank/DDBJ whole genome shotgun (WGS) entry which is preliminary data.</text>
</comment>
<sequence length="470" mass="50517">MSSTNLLLELLAIAGTLYSCAALSSIPHPSSITKPPSFHPRRRPTLALRNDATTSSTTSTSPSALEEQSPSPPPHLPPLNPLLSRIKPSKTVEIFSLVKQMESEGEIVTSLCVGEPDFAPPSCVIDAASEAMAAGKTTYTAVSGTIELRRAISNDLKERKGVYYDPVTEIVVGNGAKQCVYQGLLAACGDGDEVIVPAPYWPSYPEMALLVGATPVILETAVEDGYLIDPDSLDACLRDHPRAKALILCNPSNPTGGVHSTELLTKIARVLESHPNVVILADEIYERLVYTEDGQCASFASLPGMFHRTITVNGFSKSHAMTGFRLGYLAAPQRYAKAVSVLQGQITSCASSVSQAAGVSALTNVDESWLANNVVVMKAKRDYVLRELAKMDGVRVAVPPDGAFYVLPDVSKYYDGDDNRLCLDLLREKKLALVPGESFGAPGTVRLSYATSMDELEIAMAKLREFLEEL</sequence>
<dbReference type="GO" id="GO:0033854">
    <property type="term" value="F:glutamate-prephenate aminotransferase activity"/>
    <property type="evidence" value="ECO:0007669"/>
    <property type="project" value="UniProtKB-ARBA"/>
</dbReference>
<keyword evidence="7" id="KW-0732">Signal</keyword>
<evidence type="ECO:0000259" key="8">
    <source>
        <dbReference type="Pfam" id="PF00155"/>
    </source>
</evidence>
<keyword evidence="4" id="KW-0808">Transferase</keyword>
<dbReference type="Pfam" id="PF00155">
    <property type="entry name" value="Aminotran_1_2"/>
    <property type="match status" value="1"/>
</dbReference>
<proteinExistence type="inferred from homology"/>
<comment type="similarity">
    <text evidence="2">Belongs to the class-I pyridoxal-phosphate-dependent aminotransferase family.</text>
</comment>
<evidence type="ECO:0000256" key="3">
    <source>
        <dbReference type="ARBA" id="ARBA00022576"/>
    </source>
</evidence>
<dbReference type="PANTHER" id="PTHR46383:SF1">
    <property type="entry name" value="ASPARTATE AMINOTRANSFERASE"/>
    <property type="match status" value="1"/>
</dbReference>
<dbReference type="GO" id="GO:0033853">
    <property type="term" value="F:aspartate-prephenate aminotransferase activity"/>
    <property type="evidence" value="ECO:0007669"/>
    <property type="project" value="UniProtKB-ARBA"/>
</dbReference>
<keyword evidence="3" id="KW-0032">Aminotransferase</keyword>
<dbReference type="CDD" id="cd00609">
    <property type="entry name" value="AAT_like"/>
    <property type="match status" value="1"/>
</dbReference>
<evidence type="ECO:0000256" key="5">
    <source>
        <dbReference type="ARBA" id="ARBA00022898"/>
    </source>
</evidence>
<organism evidence="9 10">
    <name type="scientific">Cyclostephanos tholiformis</name>
    <dbReference type="NCBI Taxonomy" id="382380"/>
    <lineage>
        <taxon>Eukaryota</taxon>
        <taxon>Sar</taxon>
        <taxon>Stramenopiles</taxon>
        <taxon>Ochrophyta</taxon>
        <taxon>Bacillariophyta</taxon>
        <taxon>Coscinodiscophyceae</taxon>
        <taxon>Thalassiosirophycidae</taxon>
        <taxon>Stephanodiscales</taxon>
        <taxon>Stephanodiscaceae</taxon>
        <taxon>Cyclostephanos</taxon>
    </lineage>
</organism>